<sequence length="409" mass="44760">MMLRPLTLCASMVSALALASMTHAAEVVFEGIKDGQIGAEARFRLEGDIVEGDSGRVAEALRKADVSPQQDPWRRIVIALNSSGGEFHEGIDLAITFRRLGLATVVRSADACYSACAIAFLGGVDLPKDPTPVGEDDPLPSQRPSRSLEKDARLGFHAPYLAVPDGNYEAGLVQDAYRAAVLGIARLVALADRLYIVPAELPRLLAPGRDEMYMADDVDAVRVLGISYTDFSYQIRENYGFTQSMILNGCVNRYYHLQRRSSADGFANALSVLNEFIEGSRLMGNGEEAIAFGVRKVMQGTATTWVAYLPIAKTQDGDRFVWCLFSPAVGSPTTFYKPGGTIEELFSQLEVKNDLWSYSSSETTIRLSTGDSIDDMMRALDLVPPQTKLSDVTRQLETYRTTETPMAVK</sequence>
<accession>I3XBT3</accession>
<reference evidence="2 3" key="1">
    <citation type="journal article" date="2012" name="J. Bacteriol.">
        <title>Complete genome sequence of the broad-host-range strain Sinorhizobium fredii USDA257.</title>
        <authorList>
            <person name="Schuldes J."/>
            <person name="Rodriguez Orbegoso M."/>
            <person name="Schmeisser C."/>
            <person name="Krishnan H.B."/>
            <person name="Daniel R."/>
            <person name="Streit W.R."/>
        </authorList>
    </citation>
    <scope>NUCLEOTIDE SEQUENCE [LARGE SCALE GENOMIC DNA]</scope>
    <source>
        <strain evidence="2 3">USDA 257</strain>
    </source>
</reference>
<protein>
    <recommendedName>
        <fullName evidence="4">Periplasmic protein-like protein</fullName>
    </recommendedName>
</protein>
<dbReference type="InterPro" id="IPR029045">
    <property type="entry name" value="ClpP/crotonase-like_dom_sf"/>
</dbReference>
<dbReference type="RefSeq" id="WP_014765462.1">
    <property type="nucleotide sequence ID" value="NC_018000.1"/>
</dbReference>
<gene>
    <name evidence="2" type="ORF">USDA257_c48040</name>
</gene>
<dbReference type="AlphaFoldDB" id="I3XBT3"/>
<dbReference type="Gene3D" id="3.90.226.10">
    <property type="entry name" value="2-enoyl-CoA Hydratase, Chain A, domain 1"/>
    <property type="match status" value="1"/>
</dbReference>
<dbReference type="Proteomes" id="UP000006180">
    <property type="component" value="Chromosome"/>
</dbReference>
<dbReference type="SUPFAM" id="SSF52096">
    <property type="entry name" value="ClpP/crotonase"/>
    <property type="match status" value="1"/>
</dbReference>
<evidence type="ECO:0000256" key="1">
    <source>
        <dbReference type="SAM" id="SignalP"/>
    </source>
</evidence>
<keyword evidence="1" id="KW-0732">Signal</keyword>
<dbReference type="PATRIC" id="fig|1185652.3.peg.4983"/>
<dbReference type="eggNOG" id="COG3904">
    <property type="taxonomic scope" value="Bacteria"/>
</dbReference>
<dbReference type="HOGENOM" id="CLU_670610_0_0_5"/>
<proteinExistence type="predicted"/>
<evidence type="ECO:0008006" key="4">
    <source>
        <dbReference type="Google" id="ProtNLM"/>
    </source>
</evidence>
<evidence type="ECO:0000313" key="3">
    <source>
        <dbReference type="Proteomes" id="UP000006180"/>
    </source>
</evidence>
<organism evidence="2 3">
    <name type="scientific">Sinorhizobium fredii (strain USDA 257)</name>
    <dbReference type="NCBI Taxonomy" id="1185652"/>
    <lineage>
        <taxon>Bacteria</taxon>
        <taxon>Pseudomonadati</taxon>
        <taxon>Pseudomonadota</taxon>
        <taxon>Alphaproteobacteria</taxon>
        <taxon>Hyphomicrobiales</taxon>
        <taxon>Rhizobiaceae</taxon>
        <taxon>Sinorhizobium/Ensifer group</taxon>
        <taxon>Sinorhizobium</taxon>
    </lineage>
</organism>
<evidence type="ECO:0000313" key="2">
    <source>
        <dbReference type="EMBL" id="AFL53339.1"/>
    </source>
</evidence>
<dbReference type="KEGG" id="sfd:USDA257_c48040"/>
<feature type="signal peptide" evidence="1">
    <location>
        <begin position="1"/>
        <end position="24"/>
    </location>
</feature>
<name>I3XBT3_SINF2</name>
<dbReference type="EMBL" id="CP003563">
    <property type="protein sequence ID" value="AFL53339.1"/>
    <property type="molecule type" value="Genomic_DNA"/>
</dbReference>
<feature type="chain" id="PRO_5003681910" description="Periplasmic protein-like protein" evidence="1">
    <location>
        <begin position="25"/>
        <end position="409"/>
    </location>
</feature>